<dbReference type="InterPro" id="IPR036388">
    <property type="entry name" value="WH-like_DNA-bd_sf"/>
</dbReference>
<proteinExistence type="inferred from homology"/>
<evidence type="ECO:0000256" key="3">
    <source>
        <dbReference type="ARBA" id="ARBA00023125"/>
    </source>
</evidence>
<protein>
    <submittedName>
        <fullName evidence="6">HTH-type transcriptional regulator CysL</fullName>
    </submittedName>
</protein>
<dbReference type="Pfam" id="PF03466">
    <property type="entry name" value="LysR_substrate"/>
    <property type="match status" value="1"/>
</dbReference>
<dbReference type="InterPro" id="IPR036390">
    <property type="entry name" value="WH_DNA-bd_sf"/>
</dbReference>
<keyword evidence="7" id="KW-1185">Reference proteome</keyword>
<keyword evidence="4" id="KW-0804">Transcription</keyword>
<evidence type="ECO:0000313" key="7">
    <source>
        <dbReference type="Proteomes" id="UP001342418"/>
    </source>
</evidence>
<comment type="similarity">
    <text evidence="1">Belongs to the LysR transcriptional regulatory family.</text>
</comment>
<dbReference type="PROSITE" id="PS50931">
    <property type="entry name" value="HTH_LYSR"/>
    <property type="match status" value="1"/>
</dbReference>
<dbReference type="PANTHER" id="PTHR30126">
    <property type="entry name" value="HTH-TYPE TRANSCRIPTIONAL REGULATOR"/>
    <property type="match status" value="1"/>
</dbReference>
<evidence type="ECO:0000256" key="1">
    <source>
        <dbReference type="ARBA" id="ARBA00009437"/>
    </source>
</evidence>
<dbReference type="Proteomes" id="UP001342418">
    <property type="component" value="Chromosome"/>
</dbReference>
<evidence type="ECO:0000313" key="6">
    <source>
        <dbReference type="EMBL" id="UUP18299.1"/>
    </source>
</evidence>
<organism evidence="6 7">
    <name type="scientific">Nitratireductor thuwali</name>
    <dbReference type="NCBI Taxonomy" id="2267699"/>
    <lineage>
        <taxon>Bacteria</taxon>
        <taxon>Pseudomonadati</taxon>
        <taxon>Pseudomonadota</taxon>
        <taxon>Alphaproteobacteria</taxon>
        <taxon>Hyphomicrobiales</taxon>
        <taxon>Phyllobacteriaceae</taxon>
        <taxon>Nitratireductor</taxon>
    </lineage>
</organism>
<dbReference type="RefSeq" id="WP_338530545.1">
    <property type="nucleotide sequence ID" value="NZ_CP030941.1"/>
</dbReference>
<dbReference type="EMBL" id="CP030941">
    <property type="protein sequence ID" value="UUP18299.1"/>
    <property type="molecule type" value="Genomic_DNA"/>
</dbReference>
<dbReference type="PRINTS" id="PR00039">
    <property type="entry name" value="HTHLYSR"/>
</dbReference>
<dbReference type="InterPro" id="IPR005119">
    <property type="entry name" value="LysR_subst-bd"/>
</dbReference>
<keyword evidence="2" id="KW-0805">Transcription regulation</keyword>
<keyword evidence="3" id="KW-0238">DNA-binding</keyword>
<dbReference type="SUPFAM" id="SSF46785">
    <property type="entry name" value="Winged helix' DNA-binding domain"/>
    <property type="match status" value="1"/>
</dbReference>
<accession>A0ABY5MN98</accession>
<name>A0ABY5MN98_9HYPH</name>
<evidence type="ECO:0000256" key="4">
    <source>
        <dbReference type="ARBA" id="ARBA00023163"/>
    </source>
</evidence>
<dbReference type="SUPFAM" id="SSF53850">
    <property type="entry name" value="Periplasmic binding protein-like II"/>
    <property type="match status" value="1"/>
</dbReference>
<evidence type="ECO:0000259" key="5">
    <source>
        <dbReference type="PROSITE" id="PS50931"/>
    </source>
</evidence>
<reference evidence="6 7" key="1">
    <citation type="submission" date="2018-07" db="EMBL/GenBank/DDBJ databases">
        <title>Genome sequence of Nitratireductor thuwali#1536.</title>
        <authorList>
            <person name="Michoud G."/>
            <person name="Merlino G."/>
            <person name="Sefrji F.O."/>
            <person name="Daffonchio D."/>
        </authorList>
    </citation>
    <scope>NUCLEOTIDE SEQUENCE [LARGE SCALE GENOMIC DNA]</scope>
    <source>
        <strain evidence="7">Nit1536</strain>
    </source>
</reference>
<evidence type="ECO:0000256" key="2">
    <source>
        <dbReference type="ARBA" id="ARBA00023015"/>
    </source>
</evidence>
<dbReference type="Gene3D" id="3.40.190.290">
    <property type="match status" value="1"/>
</dbReference>
<dbReference type="PANTHER" id="PTHR30126:SF94">
    <property type="entry name" value="LYSR FAMILY TRANSCRIPTIONAL REGULATOR"/>
    <property type="match status" value="1"/>
</dbReference>
<dbReference type="Gene3D" id="1.10.10.10">
    <property type="entry name" value="Winged helix-like DNA-binding domain superfamily/Winged helix DNA-binding domain"/>
    <property type="match status" value="1"/>
</dbReference>
<dbReference type="InterPro" id="IPR000847">
    <property type="entry name" value="LysR_HTH_N"/>
</dbReference>
<gene>
    <name evidence="6" type="primary">cysL_3</name>
    <name evidence="6" type="ORF">NTH_02779</name>
</gene>
<dbReference type="Pfam" id="PF00126">
    <property type="entry name" value="HTH_1"/>
    <property type="match status" value="1"/>
</dbReference>
<feature type="domain" description="HTH lysR-type" evidence="5">
    <location>
        <begin position="3"/>
        <end position="60"/>
    </location>
</feature>
<dbReference type="CDD" id="cd05466">
    <property type="entry name" value="PBP2_LTTR_substrate"/>
    <property type="match status" value="1"/>
</dbReference>
<sequence length="322" mass="35173">MAITLSRIRAVNAVAHTGSFAAAARLLGVSQPAVSQHVREIEREFSVRLFLRKNGVLHPTPLCAHLCDIAERMAEGEREAERMLTRHTTLLDGRLSIGLGNSMPGMAVIAAFRRRHPTVSISVETGSHEKIVKAVLAREVDVGVLPDVPVDGRFRSELLVRQDVVAVVHVENPLAKEESLTCARLMREPLIFRSRGSSTQRVVDRAFRSAGFGPEPLLMLDTRDAAYEAVANGLGVGFIWRHGTGRTDAVHRIPVKEMSRLYDEVAFTLADENTVVVSAFFSTVKALAEAQAEKPAVRSLLQPEGGFHDAKRWSTSGGAPSF</sequence>